<dbReference type="Gene3D" id="3.40.50.720">
    <property type="entry name" value="NAD(P)-binding Rossmann-like Domain"/>
    <property type="match status" value="1"/>
</dbReference>
<protein>
    <submittedName>
        <fullName evidence="3">Lactate dehydrogenase</fullName>
    </submittedName>
</protein>
<dbReference type="SUPFAM" id="SSF52283">
    <property type="entry name" value="Formate/glycerate dehydrogenase catalytic domain-like"/>
    <property type="match status" value="1"/>
</dbReference>
<evidence type="ECO:0000313" key="4">
    <source>
        <dbReference type="Proteomes" id="UP001596958"/>
    </source>
</evidence>
<dbReference type="EMBL" id="JBHTHU010000005">
    <property type="protein sequence ID" value="MFD0750294.1"/>
    <property type="molecule type" value="Genomic_DNA"/>
</dbReference>
<evidence type="ECO:0000256" key="1">
    <source>
        <dbReference type="ARBA" id="ARBA00023027"/>
    </source>
</evidence>
<evidence type="ECO:0000313" key="3">
    <source>
        <dbReference type="EMBL" id="MFD0750294.1"/>
    </source>
</evidence>
<comment type="caution">
    <text evidence="3">The sequence shown here is derived from an EMBL/GenBank/DDBJ whole genome shotgun (WGS) entry which is preliminary data.</text>
</comment>
<organism evidence="3 4">
    <name type="scientific">Mucilaginibacter calamicampi</name>
    <dbReference type="NCBI Taxonomy" id="1302352"/>
    <lineage>
        <taxon>Bacteria</taxon>
        <taxon>Pseudomonadati</taxon>
        <taxon>Bacteroidota</taxon>
        <taxon>Sphingobacteriia</taxon>
        <taxon>Sphingobacteriales</taxon>
        <taxon>Sphingobacteriaceae</taxon>
        <taxon>Mucilaginibacter</taxon>
    </lineage>
</organism>
<dbReference type="PANTHER" id="PTHR43026">
    <property type="entry name" value="2-HYDROXYACID DEHYDROGENASE HOMOLOG 1-RELATED"/>
    <property type="match status" value="1"/>
</dbReference>
<dbReference type="PANTHER" id="PTHR43026:SF1">
    <property type="entry name" value="2-HYDROXYACID DEHYDROGENASE HOMOLOG 1-RELATED"/>
    <property type="match status" value="1"/>
</dbReference>
<sequence>MKVVAYSIQAFEKEFLIKANQKKHDITLISNRLTDETVGFAAGKDAVIVFATDDVSKNIVEKLAAFGVKFITTRSASTEHIDKQAAGAFGIKVANVPPIDESASLTTETLQDTAAKTINNLDMWQQQKCVGNACACAKNCRAIPDNILNKE</sequence>
<accession>A0ABW2YXJ3</accession>
<dbReference type="Pfam" id="PF00389">
    <property type="entry name" value="2-Hacid_dh"/>
    <property type="match status" value="1"/>
</dbReference>
<dbReference type="InterPro" id="IPR058205">
    <property type="entry name" value="D-LDH-like"/>
</dbReference>
<feature type="domain" description="D-isomer specific 2-hydroxyacid dehydrogenase catalytic" evidence="2">
    <location>
        <begin position="17"/>
        <end position="132"/>
    </location>
</feature>
<keyword evidence="4" id="KW-1185">Reference proteome</keyword>
<dbReference type="InterPro" id="IPR006139">
    <property type="entry name" value="D-isomer_2_OHA_DH_cat_dom"/>
</dbReference>
<dbReference type="Proteomes" id="UP001596958">
    <property type="component" value="Unassembled WGS sequence"/>
</dbReference>
<evidence type="ECO:0000259" key="2">
    <source>
        <dbReference type="Pfam" id="PF00389"/>
    </source>
</evidence>
<proteinExistence type="predicted"/>
<gene>
    <name evidence="3" type="ORF">ACFQZS_09090</name>
</gene>
<dbReference type="RefSeq" id="WP_377099426.1">
    <property type="nucleotide sequence ID" value="NZ_JBHTHU010000005.1"/>
</dbReference>
<name>A0ABW2YXJ3_9SPHI</name>
<reference evidence="4" key="1">
    <citation type="journal article" date="2019" name="Int. J. Syst. Evol. Microbiol.">
        <title>The Global Catalogue of Microorganisms (GCM) 10K type strain sequencing project: providing services to taxonomists for standard genome sequencing and annotation.</title>
        <authorList>
            <consortium name="The Broad Institute Genomics Platform"/>
            <consortium name="The Broad Institute Genome Sequencing Center for Infectious Disease"/>
            <person name="Wu L."/>
            <person name="Ma J."/>
        </authorList>
    </citation>
    <scope>NUCLEOTIDE SEQUENCE [LARGE SCALE GENOMIC DNA]</scope>
    <source>
        <strain evidence="4">CCUG 63418</strain>
    </source>
</reference>
<keyword evidence="1" id="KW-0520">NAD</keyword>